<protein>
    <recommendedName>
        <fullName evidence="1">AB hydrolase-1 domain-containing protein</fullName>
    </recommendedName>
</protein>
<dbReference type="KEGG" id="satk:SA2016_3151"/>
<evidence type="ECO:0000313" key="3">
    <source>
        <dbReference type="Proteomes" id="UP000070134"/>
    </source>
</evidence>
<dbReference type="AlphaFoldDB" id="A0A127A5A9"/>
<evidence type="ECO:0000313" key="2">
    <source>
        <dbReference type="EMBL" id="AMM33815.1"/>
    </source>
</evidence>
<proteinExistence type="predicted"/>
<dbReference type="InterPro" id="IPR000073">
    <property type="entry name" value="AB_hydrolase_1"/>
</dbReference>
<dbReference type="GO" id="GO:0003824">
    <property type="term" value="F:catalytic activity"/>
    <property type="evidence" value="ECO:0007669"/>
    <property type="project" value="UniProtKB-ARBA"/>
</dbReference>
<dbReference type="Pfam" id="PF00561">
    <property type="entry name" value="Abhydrolase_1"/>
    <property type="match status" value="1"/>
</dbReference>
<reference evidence="2 3" key="1">
    <citation type="submission" date="2016-02" db="EMBL/GenBank/DDBJ databases">
        <title>Complete genome of Sinomonas atrocyanea KCTC 3377.</title>
        <authorList>
            <person name="Kim K.M."/>
        </authorList>
    </citation>
    <scope>NUCLEOTIDE SEQUENCE [LARGE SCALE GENOMIC DNA]</scope>
    <source>
        <strain evidence="2 3">KCTC 3377</strain>
    </source>
</reference>
<gene>
    <name evidence="2" type="ORF">SA2016_3151</name>
</gene>
<feature type="domain" description="AB hydrolase-1" evidence="1">
    <location>
        <begin position="96"/>
        <end position="278"/>
    </location>
</feature>
<sequence length="290" mass="31275">MRGDRREPASGQAAAGADVLLRSWRFTDAYGRELTVGAVRWHYARLGRGPAVLWLTGGLRRAALGAVSLERLAAAHTVVAPDYPPVTSFAAMDAGLCAILAAEGIDGCDLVGQSYGGMLAQAFLAAHPERIRRLVLSSSGPADYGRRWLPVLALLIAVVRVLPRPLLTRLLVRALSGLLSSERSPRAEGAAILRRTLGHDLTRADVVSHFAVAADVARRLLVRPDRFAGWQGDVAVLRAENDRTQGARDIPRLQRLLGRPVRVISMGSAGHAAVLLEPDRYTQWLEQALG</sequence>
<dbReference type="PRINTS" id="PR00111">
    <property type="entry name" value="ABHYDROLASE"/>
</dbReference>
<dbReference type="Proteomes" id="UP000070134">
    <property type="component" value="Chromosome"/>
</dbReference>
<accession>A0A127A5A9</accession>
<dbReference type="InterPro" id="IPR029058">
    <property type="entry name" value="AB_hydrolase_fold"/>
</dbReference>
<name>A0A127A5A9_9MICC</name>
<dbReference type="PATRIC" id="fig|37927.3.peg.3235"/>
<dbReference type="SUPFAM" id="SSF53474">
    <property type="entry name" value="alpha/beta-Hydrolases"/>
    <property type="match status" value="1"/>
</dbReference>
<dbReference type="EMBL" id="CP014518">
    <property type="protein sequence ID" value="AMM33815.1"/>
    <property type="molecule type" value="Genomic_DNA"/>
</dbReference>
<organism evidence="2 3">
    <name type="scientific">Sinomonas atrocyanea</name>
    <dbReference type="NCBI Taxonomy" id="37927"/>
    <lineage>
        <taxon>Bacteria</taxon>
        <taxon>Bacillati</taxon>
        <taxon>Actinomycetota</taxon>
        <taxon>Actinomycetes</taxon>
        <taxon>Micrococcales</taxon>
        <taxon>Micrococcaceae</taxon>
        <taxon>Sinomonas</taxon>
    </lineage>
</organism>
<evidence type="ECO:0000259" key="1">
    <source>
        <dbReference type="Pfam" id="PF00561"/>
    </source>
</evidence>
<dbReference type="Gene3D" id="3.40.50.1820">
    <property type="entry name" value="alpha/beta hydrolase"/>
    <property type="match status" value="1"/>
</dbReference>
<keyword evidence="3" id="KW-1185">Reference proteome</keyword>
<dbReference type="RefSeq" id="WP_066499815.1">
    <property type="nucleotide sequence ID" value="NZ_BJMO01000021.1"/>
</dbReference>
<dbReference type="STRING" id="37927.SA2016_3151"/>